<gene>
    <name evidence="1" type="ordered locus">slr6091</name>
</gene>
<evidence type="ECO:0000313" key="1">
    <source>
        <dbReference type="EMBL" id="BAD02148.1"/>
    </source>
</evidence>
<protein>
    <submittedName>
        <fullName evidence="1">Slr6091 protein</fullName>
    </submittedName>
</protein>
<keyword evidence="2" id="KW-1185">Reference proteome</keyword>
<sequence>MENFDTSTYLPDVRDSRWQGNDWGKSKQLSLLKSIPTVTPSSSTTGPRVKIKLRWPLPEVRPRRSRGQGSGYIRLHYCEKQTRSGKKSYEQYYYHYELWENGIRQHKGSKYIPKDKLDVVQEWDRKKVDVVLILQYLGKDCTNL</sequence>
<dbReference type="KEGG" id="syn:slr6091"/>
<organism evidence="1 2">
    <name type="scientific">Synechocystis sp. (strain ATCC 27184 / PCC 6803 / Kazusa)</name>
    <dbReference type="NCBI Taxonomy" id="1111708"/>
    <lineage>
        <taxon>Bacteria</taxon>
        <taxon>Bacillati</taxon>
        <taxon>Cyanobacteriota</taxon>
        <taxon>Cyanophyceae</taxon>
        <taxon>Synechococcales</taxon>
        <taxon>Merismopediaceae</taxon>
        <taxon>Synechocystis</taxon>
    </lineage>
</organism>
<dbReference type="InParanoid" id="Q6YRR3"/>
<proteinExistence type="predicted"/>
<keyword evidence="1" id="KW-0614">Plasmid</keyword>
<name>Q6YRR3_SYNY3</name>
<dbReference type="EnsemblBacteria" id="BAD02148">
    <property type="protein sequence ID" value="BAD02148"/>
    <property type="gene ID" value="BAD02148"/>
</dbReference>
<dbReference type="EMBL" id="AP006585">
    <property type="protein sequence ID" value="BAD02148.1"/>
    <property type="molecule type" value="Genomic_DNA"/>
</dbReference>
<evidence type="ECO:0000313" key="2">
    <source>
        <dbReference type="Proteomes" id="UP000001425"/>
    </source>
</evidence>
<accession>Q6YRR3</accession>
<reference evidence="1 2" key="1">
    <citation type="journal article" date="2003" name="DNA Res.">
        <title>Structural analysis of four large plasmids harboring in a unicellular cyanobacterium, Synechocystis sp. PCC 6803.</title>
        <authorList>
            <person name="Kaneko T."/>
            <person name="Nakamura Y."/>
            <person name="Sasamoto S."/>
            <person name="Watanabe A."/>
            <person name="Kohara M."/>
            <person name="Matsumoto M."/>
            <person name="Shimpo S."/>
            <person name="Yamada M."/>
            <person name="Tabata S."/>
        </authorList>
    </citation>
    <scope>NUCLEOTIDE SEQUENCE [LARGE SCALE GENOMIC DNA]</scope>
    <source>
        <strain evidence="2">ATCC 27184 / PCC 6803 / Kazusa</strain>
    </source>
</reference>
<dbReference type="AlphaFoldDB" id="Q6YRR3"/>
<dbReference type="Proteomes" id="UP000001425">
    <property type="component" value="Plasmid pSYSX"/>
</dbReference>
<geneLocation type="plasmid" evidence="1 2">
    <name>pSYSX</name>
</geneLocation>